<evidence type="ECO:0000313" key="11">
    <source>
        <dbReference type="Proteomes" id="UP000019478"/>
    </source>
</evidence>
<keyword evidence="4 7" id="KW-0472">Membrane</keyword>
<dbReference type="Proteomes" id="UP000019478">
    <property type="component" value="Unassembled WGS sequence"/>
</dbReference>
<dbReference type="Pfam" id="PF06738">
    <property type="entry name" value="ThrE"/>
    <property type="match status" value="1"/>
</dbReference>
<dbReference type="RefSeq" id="XP_007728714.1">
    <property type="nucleotide sequence ID" value="XM_007730524.1"/>
</dbReference>
<feature type="compositionally biased region" description="Basic and acidic residues" evidence="6">
    <location>
        <begin position="60"/>
        <end position="72"/>
    </location>
</feature>
<accession>W9ZBB3</accession>
<comment type="caution">
    <text evidence="10">The sequence shown here is derived from an EMBL/GenBank/DDBJ whole genome shotgun (WGS) entry which is preliminary data.</text>
</comment>
<feature type="transmembrane region" description="Helical" evidence="7">
    <location>
        <begin position="857"/>
        <end position="883"/>
    </location>
</feature>
<evidence type="ECO:0000259" key="9">
    <source>
        <dbReference type="Pfam" id="PF12821"/>
    </source>
</evidence>
<evidence type="ECO:0000256" key="5">
    <source>
        <dbReference type="ARBA" id="ARBA00034125"/>
    </source>
</evidence>
<feature type="region of interest" description="Disordered" evidence="6">
    <location>
        <begin position="283"/>
        <end position="357"/>
    </location>
</feature>
<reference evidence="10 11" key="1">
    <citation type="submission" date="2013-03" db="EMBL/GenBank/DDBJ databases">
        <title>The Genome Sequence of Capronia epimyces CBS 606.96.</title>
        <authorList>
            <consortium name="The Broad Institute Genomics Platform"/>
            <person name="Cuomo C."/>
            <person name="de Hoog S."/>
            <person name="Gorbushina A."/>
            <person name="Walker B."/>
            <person name="Young S.K."/>
            <person name="Zeng Q."/>
            <person name="Gargeya S."/>
            <person name="Fitzgerald M."/>
            <person name="Haas B."/>
            <person name="Abouelleil A."/>
            <person name="Allen A.W."/>
            <person name="Alvarado L."/>
            <person name="Arachchi H.M."/>
            <person name="Berlin A.M."/>
            <person name="Chapman S.B."/>
            <person name="Gainer-Dewar J."/>
            <person name="Goldberg J."/>
            <person name="Griggs A."/>
            <person name="Gujja S."/>
            <person name="Hansen M."/>
            <person name="Howarth C."/>
            <person name="Imamovic A."/>
            <person name="Ireland A."/>
            <person name="Larimer J."/>
            <person name="McCowan C."/>
            <person name="Murphy C."/>
            <person name="Pearson M."/>
            <person name="Poon T.W."/>
            <person name="Priest M."/>
            <person name="Roberts A."/>
            <person name="Saif S."/>
            <person name="Shea T."/>
            <person name="Sisk P."/>
            <person name="Sykes S."/>
            <person name="Wortman J."/>
            <person name="Nusbaum C."/>
            <person name="Birren B."/>
        </authorList>
    </citation>
    <scope>NUCLEOTIDE SEQUENCE [LARGE SCALE GENOMIC DNA]</scope>
    <source>
        <strain evidence="10 11">CBS 606.96</strain>
    </source>
</reference>
<evidence type="ECO:0000256" key="6">
    <source>
        <dbReference type="SAM" id="MobiDB-lite"/>
    </source>
</evidence>
<evidence type="ECO:0000256" key="7">
    <source>
        <dbReference type="SAM" id="Phobius"/>
    </source>
</evidence>
<dbReference type="GO" id="GO:0016020">
    <property type="term" value="C:membrane"/>
    <property type="evidence" value="ECO:0007669"/>
    <property type="project" value="UniProtKB-SubCell"/>
</dbReference>
<dbReference type="Pfam" id="PF12821">
    <property type="entry name" value="ThrE_2"/>
    <property type="match status" value="1"/>
</dbReference>
<dbReference type="HOGENOM" id="CLU_007078_2_3_1"/>
<evidence type="ECO:0000256" key="2">
    <source>
        <dbReference type="ARBA" id="ARBA00022692"/>
    </source>
</evidence>
<evidence type="ECO:0000259" key="8">
    <source>
        <dbReference type="Pfam" id="PF06738"/>
    </source>
</evidence>
<comment type="similarity">
    <text evidence="5">Belongs to the ThrE exporter (TC 2.A.79) family.</text>
</comment>
<feature type="transmembrane region" description="Helical" evidence="7">
    <location>
        <begin position="633"/>
        <end position="654"/>
    </location>
</feature>
<dbReference type="PANTHER" id="PTHR31082">
    <property type="entry name" value="PHEROMONE-REGULATED MEMBRANE PROTEIN 10"/>
    <property type="match status" value="1"/>
</dbReference>
<dbReference type="GeneID" id="19164514"/>
<dbReference type="InterPro" id="IPR024528">
    <property type="entry name" value="ThrE_2"/>
</dbReference>
<dbReference type="AlphaFoldDB" id="W9ZBB3"/>
<keyword evidence="3 7" id="KW-1133">Transmembrane helix</keyword>
<feature type="compositionally biased region" description="Polar residues" evidence="6">
    <location>
        <begin position="9"/>
        <end position="25"/>
    </location>
</feature>
<organism evidence="10 11">
    <name type="scientific">Capronia epimyces CBS 606.96</name>
    <dbReference type="NCBI Taxonomy" id="1182542"/>
    <lineage>
        <taxon>Eukaryota</taxon>
        <taxon>Fungi</taxon>
        <taxon>Dikarya</taxon>
        <taxon>Ascomycota</taxon>
        <taxon>Pezizomycotina</taxon>
        <taxon>Eurotiomycetes</taxon>
        <taxon>Chaetothyriomycetidae</taxon>
        <taxon>Chaetothyriales</taxon>
        <taxon>Herpotrichiellaceae</taxon>
        <taxon>Capronia</taxon>
    </lineage>
</organism>
<evidence type="ECO:0000256" key="3">
    <source>
        <dbReference type="ARBA" id="ARBA00022989"/>
    </source>
</evidence>
<feature type="region of interest" description="Disordered" evidence="6">
    <location>
        <begin position="95"/>
        <end position="212"/>
    </location>
</feature>
<dbReference type="InterPro" id="IPR010619">
    <property type="entry name" value="ThrE-like_N"/>
</dbReference>
<feature type="compositionally biased region" description="Polar residues" evidence="6">
    <location>
        <begin position="113"/>
        <end position="138"/>
    </location>
</feature>
<feature type="region of interest" description="Disordered" evidence="6">
    <location>
        <begin position="1"/>
        <end position="83"/>
    </location>
</feature>
<feature type="domain" description="Threonine/Serine exporter ThrE" evidence="9">
    <location>
        <begin position="720"/>
        <end position="880"/>
    </location>
</feature>
<keyword evidence="11" id="KW-1185">Reference proteome</keyword>
<feature type="transmembrane region" description="Helical" evidence="7">
    <location>
        <begin position="666"/>
        <end position="694"/>
    </location>
</feature>
<gene>
    <name evidence="10" type="ORF">A1O3_00374</name>
</gene>
<feature type="transmembrane region" description="Helical" evidence="7">
    <location>
        <begin position="791"/>
        <end position="810"/>
    </location>
</feature>
<dbReference type="eggNOG" id="ENOG502QPMM">
    <property type="taxonomic scope" value="Eukaryota"/>
</dbReference>
<feature type="compositionally biased region" description="Basic and acidic residues" evidence="6">
    <location>
        <begin position="198"/>
        <end position="212"/>
    </location>
</feature>
<keyword evidence="2 7" id="KW-0812">Transmembrane</keyword>
<proteinExistence type="inferred from homology"/>
<feature type="domain" description="Threonine/serine exporter-like N-terminal" evidence="8">
    <location>
        <begin position="444"/>
        <end position="686"/>
    </location>
</feature>
<dbReference type="InterPro" id="IPR051361">
    <property type="entry name" value="ThrE/Ser_Exporter"/>
</dbReference>
<dbReference type="GO" id="GO:0022857">
    <property type="term" value="F:transmembrane transporter activity"/>
    <property type="evidence" value="ECO:0007669"/>
    <property type="project" value="InterPro"/>
</dbReference>
<comment type="subcellular location">
    <subcellularLocation>
        <location evidence="1">Membrane</location>
        <topology evidence="1">Multi-pass membrane protein</topology>
    </subcellularLocation>
</comment>
<dbReference type="PANTHER" id="PTHR31082:SF4">
    <property type="entry name" value="PHEROMONE-REGULATED MEMBRANE PROTEIN 10"/>
    <property type="match status" value="1"/>
</dbReference>
<dbReference type="EMBL" id="AMGY01000001">
    <property type="protein sequence ID" value="EXJ91824.1"/>
    <property type="molecule type" value="Genomic_DNA"/>
</dbReference>
<name>W9ZBB3_9EURO</name>
<feature type="transmembrane region" description="Helical" evidence="7">
    <location>
        <begin position="548"/>
        <end position="567"/>
    </location>
</feature>
<evidence type="ECO:0000256" key="1">
    <source>
        <dbReference type="ARBA" id="ARBA00004141"/>
    </source>
</evidence>
<feature type="transmembrane region" description="Helical" evidence="7">
    <location>
        <begin position="573"/>
        <end position="592"/>
    </location>
</feature>
<dbReference type="OrthoDB" id="413008at2759"/>
<evidence type="ECO:0008006" key="12">
    <source>
        <dbReference type="Google" id="ProtNLM"/>
    </source>
</evidence>
<protein>
    <recommendedName>
        <fullName evidence="12">Threonine/serine exporter-like N-terminal domain-containing protein</fullName>
    </recommendedName>
</protein>
<evidence type="ECO:0000313" key="10">
    <source>
        <dbReference type="EMBL" id="EXJ91824.1"/>
    </source>
</evidence>
<feature type="region of interest" description="Disordered" evidence="6">
    <location>
        <begin position="370"/>
        <end position="391"/>
    </location>
</feature>
<feature type="compositionally biased region" description="Basic and acidic residues" evidence="6">
    <location>
        <begin position="176"/>
        <end position="189"/>
    </location>
</feature>
<feature type="transmembrane region" description="Helical" evidence="7">
    <location>
        <begin position="714"/>
        <end position="734"/>
    </location>
</feature>
<evidence type="ECO:0000256" key="4">
    <source>
        <dbReference type="ARBA" id="ARBA00023136"/>
    </source>
</evidence>
<sequence>MTDRASQHLPGSQNSSNESSTNPSRAHSVRGGKSGTRPAHKVKFSVTGDDEEDDGFVEVHSPEAIETRRTIPEIRVPSSEDVADNLLAPADWTGRTSAAAAHAQDRASRLANRLSNPTPGNKTQGLSAGPRPSSTGSASLVPPPHQQQAYASPNSSPPTKPLRDWLVNVEDIPLEPLDKERRHYQLHDETTDDDSDEEKGKPLQRDNENLEEARRLIRTLTSAHNHSRWQDQPRQVHVPRTETPAADKHVHDLDYVPPPDEYRPGVFGAILSSKLANLQRDNTTQPRYHDDLAQNPYRPRDGGQPQQQFHHHNQHLYGHSRNTSEAHDSSAGSSGRATPSKRPKWYDKSPGNQSTGSISALLSQASSTAEAFAAPGSSKYTPRPPLRRPKSSNSMIATAVDMIKHPANHFHQKAEHLKAEHLRAEEERVIQDVAEIIACRKYLKKLARALMAVGAPTHRLEEYMKTSARAVSIDGDFLYLPGSMIVSINDKLTMSTEVTLVRESQNVDLGKFKDVHAVYKCVIHGKLTAEEGTDELDNILKSPPRNKLHWVILAYGVAAIAVGPFAFSARPIDFAPCFVLGCLLGFLQQVVVPRSTQFAHVFEVLSTVLISLAARGLGSIYHNGSPIFCFSAMAQSSIALILPGYTVLCAALELQSKNLVSGSVRMVYAIIYSLFLGFGILVGSVIMGLIYPGAQSDVTCEMPWWWNSNNLDYKLVYVKFIWVPIFAMCLAFINQAKWHQMPIMTLIAFCGHQATFWISTRLANNTQVANAIGAFVIGCMANLYSRFFHGLAAAAMLPSIFVQVPSGLAASGSLVAGVTTANEITGNSTVDGVISNGTAGFLAAQDDGSGSVYSDTIFNVGFGMVQLSIGISVGLYLSSLVVYPIGKRRSGIFSF</sequence>